<sequence length="91" mass="9570">MTDTPTSVVSGVPYPVTSVAGGAPSGLGDFLGETVFTLDMSGRAYEVKGAGSELEGQVRFHEKSDVAGKDVRVWHVTREGEGFRAVHVAAF</sequence>
<protein>
    <submittedName>
        <fullName evidence="1">Uncharacterized protein</fullName>
    </submittedName>
</protein>
<reference evidence="1" key="1">
    <citation type="submission" date="2020-02" db="EMBL/GenBank/DDBJ databases">
        <authorList>
            <person name="Meier V. D."/>
        </authorList>
    </citation>
    <scope>NUCLEOTIDE SEQUENCE</scope>
    <source>
        <strain evidence="1">AVDCRST_MAG07</strain>
    </source>
</reference>
<dbReference type="AlphaFoldDB" id="A0A6J4KJJ8"/>
<dbReference type="EMBL" id="CADCUB010000017">
    <property type="protein sequence ID" value="CAA9308013.1"/>
    <property type="molecule type" value="Genomic_DNA"/>
</dbReference>
<evidence type="ECO:0000313" key="1">
    <source>
        <dbReference type="EMBL" id="CAA9308013.1"/>
    </source>
</evidence>
<proteinExistence type="predicted"/>
<gene>
    <name evidence="1" type="ORF">AVDCRST_MAG07-236</name>
</gene>
<organism evidence="1">
    <name type="scientific">uncultured Frankineae bacterium</name>
    <dbReference type="NCBI Taxonomy" id="437475"/>
    <lineage>
        <taxon>Bacteria</taxon>
        <taxon>Bacillati</taxon>
        <taxon>Actinomycetota</taxon>
        <taxon>Actinomycetes</taxon>
        <taxon>Frankiales</taxon>
        <taxon>environmental samples</taxon>
    </lineage>
</organism>
<accession>A0A6J4KJJ8</accession>
<name>A0A6J4KJJ8_9ACTN</name>